<keyword evidence="9" id="KW-1185">Reference proteome</keyword>
<protein>
    <recommendedName>
        <fullName evidence="10">Major facilitator superfamily (MFS) profile domain-containing protein</fullName>
    </recommendedName>
</protein>
<feature type="transmembrane region" description="Helical" evidence="7">
    <location>
        <begin position="369"/>
        <end position="387"/>
    </location>
</feature>
<keyword evidence="4 7" id="KW-0812">Transmembrane</keyword>
<proteinExistence type="inferred from homology"/>
<feature type="transmembrane region" description="Helical" evidence="7">
    <location>
        <begin position="457"/>
        <end position="479"/>
    </location>
</feature>
<evidence type="ECO:0000313" key="8">
    <source>
        <dbReference type="EMBL" id="RQM30087.1"/>
    </source>
</evidence>
<gene>
    <name evidence="8" type="ORF">B5M09_005834</name>
</gene>
<evidence type="ECO:0000256" key="7">
    <source>
        <dbReference type="SAM" id="Phobius"/>
    </source>
</evidence>
<keyword evidence="5 7" id="KW-1133">Transmembrane helix</keyword>
<feature type="transmembrane region" description="Helical" evidence="7">
    <location>
        <begin position="423"/>
        <end position="445"/>
    </location>
</feature>
<evidence type="ECO:0000313" key="9">
    <source>
        <dbReference type="Proteomes" id="UP000284702"/>
    </source>
</evidence>
<feature type="transmembrane region" description="Helical" evidence="7">
    <location>
        <begin position="313"/>
        <end position="335"/>
    </location>
</feature>
<organism evidence="8 9">
    <name type="scientific">Aphanomyces astaci</name>
    <name type="common">Crayfish plague agent</name>
    <dbReference type="NCBI Taxonomy" id="112090"/>
    <lineage>
        <taxon>Eukaryota</taxon>
        <taxon>Sar</taxon>
        <taxon>Stramenopiles</taxon>
        <taxon>Oomycota</taxon>
        <taxon>Saprolegniomycetes</taxon>
        <taxon>Saprolegniales</taxon>
        <taxon>Verrucalvaceae</taxon>
        <taxon>Aphanomyces</taxon>
    </lineage>
</organism>
<feature type="transmembrane region" description="Helical" evidence="7">
    <location>
        <begin position="137"/>
        <end position="156"/>
    </location>
</feature>
<keyword evidence="3" id="KW-0813">Transport</keyword>
<dbReference type="Proteomes" id="UP000284702">
    <property type="component" value="Unassembled WGS sequence"/>
</dbReference>
<dbReference type="InterPro" id="IPR039309">
    <property type="entry name" value="BT1"/>
</dbReference>
<comment type="similarity">
    <text evidence="2">Belongs to the major facilitator superfamily. Folate-biopterin transporter (TC 2.A.71) family.</text>
</comment>
<reference evidence="8" key="1">
    <citation type="submission" date="2018-07" db="EMBL/GenBank/DDBJ databases">
        <title>Annotation of Aphanomyces astaci genome assembly.</title>
        <authorList>
            <person name="Studholme D.J."/>
        </authorList>
    </citation>
    <scope>NUCLEOTIDE SEQUENCE [LARGE SCALE GENOMIC DNA]</scope>
    <source>
        <strain evidence="8">Pc</strain>
    </source>
</reference>
<dbReference type="AlphaFoldDB" id="A0A3R7Y4F7"/>
<dbReference type="Gene3D" id="1.20.1250.20">
    <property type="entry name" value="MFS general substrate transporter like domains"/>
    <property type="match status" value="1"/>
</dbReference>
<dbReference type="GO" id="GO:0016020">
    <property type="term" value="C:membrane"/>
    <property type="evidence" value="ECO:0007669"/>
    <property type="project" value="UniProtKB-SubCell"/>
</dbReference>
<dbReference type="InterPro" id="IPR036259">
    <property type="entry name" value="MFS_trans_sf"/>
</dbReference>
<feature type="transmembrane region" description="Helical" evidence="7">
    <location>
        <begin position="176"/>
        <end position="198"/>
    </location>
</feature>
<evidence type="ECO:0000256" key="1">
    <source>
        <dbReference type="ARBA" id="ARBA00004141"/>
    </source>
</evidence>
<name>A0A3R7Y4F7_APHAT</name>
<feature type="transmembrane region" description="Helical" evidence="7">
    <location>
        <begin position="525"/>
        <end position="545"/>
    </location>
</feature>
<evidence type="ECO:0000256" key="5">
    <source>
        <dbReference type="ARBA" id="ARBA00022989"/>
    </source>
</evidence>
<feature type="transmembrane region" description="Helical" evidence="7">
    <location>
        <begin position="606"/>
        <end position="625"/>
    </location>
</feature>
<feature type="transmembrane region" description="Helical" evidence="7">
    <location>
        <begin position="566"/>
        <end position="586"/>
    </location>
</feature>
<feature type="transmembrane region" description="Helical" evidence="7">
    <location>
        <begin position="486"/>
        <end position="505"/>
    </location>
</feature>
<dbReference type="PANTHER" id="PTHR31585:SF5">
    <property type="entry name" value="RNA-BINDING S4 DOMAIN-CONTAINING PROTEIN"/>
    <property type="match status" value="1"/>
</dbReference>
<keyword evidence="6 7" id="KW-0472">Membrane</keyword>
<sequence length="650" mass="69461">MLGVGQLTKRIHQPGKHLGGMESTYAAPSPTYVDVQTSRAVLPAQSPPPSECRDVSMPTWTPFFPFTPTKEVSDLLLRPLEGDRPSHGDIVGVPTSNTPSATMRHLYDRLHCNQGNSDGALRPGGAISLWDRSHCGLVLGSLFVGFMLGALPSTILSSDVRVATVAPLLGPLFSPIFGVWSPVMLFPASIRFFFGVLSDLCPLYSSHRKPYMLIGWSVAFLSFLLSAILLSTSALHEASLVLMLVASLGVTLTDVAGDGLMVELAQREPLHSRGKTQSIVMASKGIGLALSQVYVGVLEGSVSTQWTPHDPTYLGFLYSLAMLSAVSTLFVWFLYTPPPPPPPLPSSSPPPSSVLDRILALWTCLQSKAILSFLLFSFVSSFAVHVGSGGTSQFKRRVLDVNVEQTWLRTGGTTIPHPHDHRLVLVVVVLGAVVFAIAMAIVGITSCGGSTKPTWKLAMTSTTLAIGVLGTLHASYTVYGTCRAPWFWYGVLVLVQIPHGIRHLVSMLPVVELAPMGYEATMASLAMSMQLMAMPVATAAFSSVQRAVLERFDAQPTTVTNVEMQIGDLICLSPLGGFGVLLSLVWLPGSKIEAQVWRRGGGRSRVLGWTAVVVGGVGGLTLLLVTSTLLMYSTWSCAAVLGGRGCSPRV</sequence>
<dbReference type="SUPFAM" id="SSF103473">
    <property type="entry name" value="MFS general substrate transporter"/>
    <property type="match status" value="1"/>
</dbReference>
<comment type="caution">
    <text evidence="8">The sequence shown here is derived from an EMBL/GenBank/DDBJ whole genome shotgun (WGS) entry which is preliminary data.</text>
</comment>
<dbReference type="Pfam" id="PF03092">
    <property type="entry name" value="BT1"/>
    <property type="match status" value="1"/>
</dbReference>
<feature type="transmembrane region" description="Helical" evidence="7">
    <location>
        <begin position="238"/>
        <end position="257"/>
    </location>
</feature>
<dbReference type="PANTHER" id="PTHR31585">
    <property type="entry name" value="FOLATE-BIOPTERIN TRANSPORTER 1, CHLOROPLASTIC"/>
    <property type="match status" value="1"/>
</dbReference>
<evidence type="ECO:0000256" key="6">
    <source>
        <dbReference type="ARBA" id="ARBA00023136"/>
    </source>
</evidence>
<feature type="transmembrane region" description="Helical" evidence="7">
    <location>
        <begin position="210"/>
        <end position="232"/>
    </location>
</feature>
<evidence type="ECO:0000256" key="2">
    <source>
        <dbReference type="ARBA" id="ARBA00007015"/>
    </source>
</evidence>
<dbReference type="EMBL" id="MZMZ02000964">
    <property type="protein sequence ID" value="RQM30087.1"/>
    <property type="molecule type" value="Genomic_DNA"/>
</dbReference>
<evidence type="ECO:0000256" key="4">
    <source>
        <dbReference type="ARBA" id="ARBA00022692"/>
    </source>
</evidence>
<evidence type="ECO:0000256" key="3">
    <source>
        <dbReference type="ARBA" id="ARBA00022448"/>
    </source>
</evidence>
<dbReference type="VEuPathDB" id="FungiDB:H257_05414"/>
<evidence type="ECO:0008006" key="10">
    <source>
        <dbReference type="Google" id="ProtNLM"/>
    </source>
</evidence>
<comment type="subcellular location">
    <subcellularLocation>
        <location evidence="1">Membrane</location>
        <topology evidence="1">Multi-pass membrane protein</topology>
    </subcellularLocation>
</comment>
<accession>A0A3R7Y4F7</accession>